<evidence type="ECO:0000259" key="1">
    <source>
        <dbReference type="Pfam" id="PF01695"/>
    </source>
</evidence>
<gene>
    <name evidence="2" type="ORF">ROA7023_04276</name>
</gene>
<dbReference type="Pfam" id="PF01695">
    <property type="entry name" value="IstB_IS21"/>
    <property type="match status" value="1"/>
</dbReference>
<dbReference type="SUPFAM" id="SSF52540">
    <property type="entry name" value="P-loop containing nucleoside triphosphate hydrolases"/>
    <property type="match status" value="1"/>
</dbReference>
<dbReference type="Proteomes" id="UP000193900">
    <property type="component" value="Unassembled WGS sequence"/>
</dbReference>
<dbReference type="PANTHER" id="PTHR30050:SF4">
    <property type="entry name" value="ATP-BINDING PROTEIN RV3427C IN INSERTION SEQUENCE-RELATED"/>
    <property type="match status" value="1"/>
</dbReference>
<protein>
    <submittedName>
        <fullName evidence="2">Transposase</fullName>
    </submittedName>
</protein>
<reference evidence="2 3" key="1">
    <citation type="submission" date="2017-03" db="EMBL/GenBank/DDBJ databases">
        <authorList>
            <person name="Afonso C.L."/>
            <person name="Miller P.J."/>
            <person name="Scott M.A."/>
            <person name="Spackman E."/>
            <person name="Goraichik I."/>
            <person name="Dimitrov K.M."/>
            <person name="Suarez D.L."/>
            <person name="Swayne D.E."/>
        </authorList>
    </citation>
    <scope>NUCLEOTIDE SEQUENCE [LARGE SCALE GENOMIC DNA]</scope>
    <source>
        <strain evidence="2 3">CECT 7023</strain>
    </source>
</reference>
<dbReference type="AlphaFoldDB" id="A0A1Y5U4S0"/>
<dbReference type="InterPro" id="IPR002611">
    <property type="entry name" value="IstB_ATP-bd"/>
</dbReference>
<accession>A0A1Y5U4S0</accession>
<sequence>MLTHPTHEALRTLKLDGMAEVFAELLAHDGSRQMDPVEWIGLMLDRESAARDSRRFQTRLGAAKLRETSACMEDVDYRAARKLDRALFQSLKDGVWIAKHRSILITGPCGVGKSWLACALGHEACRQGKVTLYFRMPRLFGELATARGDGSYERIFRKIVRADVLILDDWGPE</sequence>
<dbReference type="Gene3D" id="3.40.50.300">
    <property type="entry name" value="P-loop containing nucleotide triphosphate hydrolases"/>
    <property type="match status" value="1"/>
</dbReference>
<feature type="domain" description="IstB-like ATP-binding" evidence="1">
    <location>
        <begin position="10"/>
        <end position="171"/>
    </location>
</feature>
<organism evidence="2 3">
    <name type="scientific">Roseisalinus antarcticus</name>
    <dbReference type="NCBI Taxonomy" id="254357"/>
    <lineage>
        <taxon>Bacteria</taxon>
        <taxon>Pseudomonadati</taxon>
        <taxon>Pseudomonadota</taxon>
        <taxon>Alphaproteobacteria</taxon>
        <taxon>Rhodobacterales</taxon>
        <taxon>Roseobacteraceae</taxon>
        <taxon>Roseisalinus</taxon>
    </lineage>
</organism>
<evidence type="ECO:0000313" key="3">
    <source>
        <dbReference type="Proteomes" id="UP000193900"/>
    </source>
</evidence>
<proteinExistence type="predicted"/>
<evidence type="ECO:0000313" key="2">
    <source>
        <dbReference type="EMBL" id="SLN76953.1"/>
    </source>
</evidence>
<dbReference type="CDD" id="cd00009">
    <property type="entry name" value="AAA"/>
    <property type="match status" value="1"/>
</dbReference>
<name>A0A1Y5U4S0_9RHOB</name>
<dbReference type="EMBL" id="FWFZ01000047">
    <property type="protein sequence ID" value="SLN76953.1"/>
    <property type="molecule type" value="Genomic_DNA"/>
</dbReference>
<keyword evidence="3" id="KW-1185">Reference proteome</keyword>
<dbReference type="PANTHER" id="PTHR30050">
    <property type="entry name" value="CHROMOSOMAL REPLICATION INITIATOR PROTEIN DNAA"/>
    <property type="match status" value="1"/>
</dbReference>
<dbReference type="GO" id="GO:0006260">
    <property type="term" value="P:DNA replication"/>
    <property type="evidence" value="ECO:0007669"/>
    <property type="project" value="TreeGrafter"/>
</dbReference>
<dbReference type="InterPro" id="IPR027417">
    <property type="entry name" value="P-loop_NTPase"/>
</dbReference>
<dbReference type="GO" id="GO:0005524">
    <property type="term" value="F:ATP binding"/>
    <property type="evidence" value="ECO:0007669"/>
    <property type="project" value="InterPro"/>
</dbReference>